<accession>A0A7S0WNE9</accession>
<feature type="domain" description="DUF7726" evidence="2">
    <location>
        <begin position="24"/>
        <end position="95"/>
    </location>
</feature>
<name>A0A7S0WNE9_9CHLO</name>
<dbReference type="PANTHER" id="PTHR42339">
    <property type="entry name" value="HISTONE H1"/>
    <property type="match status" value="1"/>
</dbReference>
<dbReference type="Pfam" id="PF24852">
    <property type="entry name" value="DUF7726"/>
    <property type="match status" value="2"/>
</dbReference>
<organism evidence="3">
    <name type="scientific">Pyramimonas obovata</name>
    <dbReference type="NCBI Taxonomy" id="1411642"/>
    <lineage>
        <taxon>Eukaryota</taxon>
        <taxon>Viridiplantae</taxon>
        <taxon>Chlorophyta</taxon>
        <taxon>Pyramimonadophyceae</taxon>
        <taxon>Pyramimonadales</taxon>
        <taxon>Pyramimonadaceae</taxon>
        <taxon>Pyramimonas</taxon>
        <taxon>Pyramimonas incertae sedis</taxon>
    </lineage>
</organism>
<dbReference type="InterPro" id="IPR056143">
    <property type="entry name" value="DUF7726"/>
</dbReference>
<dbReference type="EMBL" id="HBFA01024612">
    <property type="protein sequence ID" value="CAD8674981.1"/>
    <property type="molecule type" value="Transcribed_RNA"/>
</dbReference>
<dbReference type="PANTHER" id="PTHR42339:SF1">
    <property type="entry name" value="HISTONE H1"/>
    <property type="match status" value="1"/>
</dbReference>
<evidence type="ECO:0000259" key="2">
    <source>
        <dbReference type="Pfam" id="PF24852"/>
    </source>
</evidence>
<evidence type="ECO:0000313" key="3">
    <source>
        <dbReference type="EMBL" id="CAD8674981.1"/>
    </source>
</evidence>
<feature type="domain" description="DUF7726" evidence="2">
    <location>
        <begin position="125"/>
        <end position="194"/>
    </location>
</feature>
<protein>
    <recommendedName>
        <fullName evidence="2">DUF7726 domain-containing protein</fullName>
    </recommendedName>
</protein>
<dbReference type="AlphaFoldDB" id="A0A7S0WNE9"/>
<reference evidence="3" key="1">
    <citation type="submission" date="2021-01" db="EMBL/GenBank/DDBJ databases">
        <authorList>
            <person name="Corre E."/>
            <person name="Pelletier E."/>
            <person name="Niang G."/>
            <person name="Scheremetjew M."/>
            <person name="Finn R."/>
            <person name="Kale V."/>
            <person name="Holt S."/>
            <person name="Cochrane G."/>
            <person name="Meng A."/>
            <person name="Brown T."/>
            <person name="Cohen L."/>
        </authorList>
    </citation>
    <scope>NUCLEOTIDE SEQUENCE</scope>
    <source>
        <strain evidence="3">CCMP722</strain>
    </source>
</reference>
<gene>
    <name evidence="3" type="ORF">POBO1169_LOCUS12483</name>
</gene>
<evidence type="ECO:0000256" key="1">
    <source>
        <dbReference type="SAM" id="MobiDB-lite"/>
    </source>
</evidence>
<feature type="region of interest" description="Disordered" evidence="1">
    <location>
        <begin position="195"/>
        <end position="218"/>
    </location>
</feature>
<proteinExistence type="predicted"/>
<sequence>MGKIERPDDYHDLYDDWQDSEQKATSPNALRGTIRRFLEKTGMKVTEFQRIIGVNAAAYNRFMTQKYKDQWSATQNSTYHSASYFFHREKVLGKKNFANTLSAGASAQKPALPDVSDVELEDDEIYLSPAEVRKQLQAVCTKYQCTHTEIAAKCGASNANAMSRFMSQGGTFGGEDQQFYPLAAQFLERLRIKQKQPKSKKRKTLEEESGSRPGGKVFLGMNLDKPRWCLGGEQLHAGKDHLGRDILKLA</sequence>